<evidence type="ECO:0000313" key="2">
    <source>
        <dbReference type="EMBL" id="KAF2728622.1"/>
    </source>
</evidence>
<feature type="compositionally biased region" description="Basic and acidic residues" evidence="1">
    <location>
        <begin position="53"/>
        <end position="89"/>
    </location>
</feature>
<feature type="compositionally biased region" description="Polar residues" evidence="1">
    <location>
        <begin position="26"/>
        <end position="52"/>
    </location>
</feature>
<gene>
    <name evidence="2" type="ORF">EJ04DRAFT_516492</name>
</gene>
<dbReference type="Proteomes" id="UP000799444">
    <property type="component" value="Unassembled WGS sequence"/>
</dbReference>
<name>A0A9P4UU75_9PLEO</name>
<keyword evidence="3" id="KW-1185">Reference proteome</keyword>
<evidence type="ECO:0000256" key="1">
    <source>
        <dbReference type="SAM" id="MobiDB-lite"/>
    </source>
</evidence>
<protein>
    <submittedName>
        <fullName evidence="2">Uncharacterized protein</fullName>
    </submittedName>
</protein>
<dbReference type="AlphaFoldDB" id="A0A9P4UU75"/>
<organism evidence="2 3">
    <name type="scientific">Polyplosphaeria fusca</name>
    <dbReference type="NCBI Taxonomy" id="682080"/>
    <lineage>
        <taxon>Eukaryota</taxon>
        <taxon>Fungi</taxon>
        <taxon>Dikarya</taxon>
        <taxon>Ascomycota</taxon>
        <taxon>Pezizomycotina</taxon>
        <taxon>Dothideomycetes</taxon>
        <taxon>Pleosporomycetidae</taxon>
        <taxon>Pleosporales</taxon>
        <taxon>Tetraplosphaeriaceae</taxon>
        <taxon>Polyplosphaeria</taxon>
    </lineage>
</organism>
<proteinExistence type="predicted"/>
<feature type="region of interest" description="Disordered" evidence="1">
    <location>
        <begin position="1"/>
        <end position="89"/>
    </location>
</feature>
<accession>A0A9P4UU75</accession>
<comment type="caution">
    <text evidence="2">The sequence shown here is derived from an EMBL/GenBank/DDBJ whole genome shotgun (WGS) entry which is preliminary data.</text>
</comment>
<dbReference type="EMBL" id="ML996273">
    <property type="protein sequence ID" value="KAF2728622.1"/>
    <property type="molecule type" value="Genomic_DNA"/>
</dbReference>
<reference evidence="2" key="1">
    <citation type="journal article" date="2020" name="Stud. Mycol.">
        <title>101 Dothideomycetes genomes: a test case for predicting lifestyles and emergence of pathogens.</title>
        <authorList>
            <person name="Haridas S."/>
            <person name="Albert R."/>
            <person name="Binder M."/>
            <person name="Bloem J."/>
            <person name="Labutti K."/>
            <person name="Salamov A."/>
            <person name="Andreopoulos B."/>
            <person name="Baker S."/>
            <person name="Barry K."/>
            <person name="Bills G."/>
            <person name="Bluhm B."/>
            <person name="Cannon C."/>
            <person name="Castanera R."/>
            <person name="Culley D."/>
            <person name="Daum C."/>
            <person name="Ezra D."/>
            <person name="Gonzalez J."/>
            <person name="Henrissat B."/>
            <person name="Kuo A."/>
            <person name="Liang C."/>
            <person name="Lipzen A."/>
            <person name="Lutzoni F."/>
            <person name="Magnuson J."/>
            <person name="Mondo S."/>
            <person name="Nolan M."/>
            <person name="Ohm R."/>
            <person name="Pangilinan J."/>
            <person name="Park H.-J."/>
            <person name="Ramirez L."/>
            <person name="Alfaro M."/>
            <person name="Sun H."/>
            <person name="Tritt A."/>
            <person name="Yoshinaga Y."/>
            <person name="Zwiers L.-H."/>
            <person name="Turgeon B."/>
            <person name="Goodwin S."/>
            <person name="Spatafora J."/>
            <person name="Crous P."/>
            <person name="Grigoriev I."/>
        </authorList>
    </citation>
    <scope>NUCLEOTIDE SEQUENCE</scope>
    <source>
        <strain evidence="2">CBS 125425</strain>
    </source>
</reference>
<sequence>MQRGRSRTPRDNTNSAARGYGHAADSHTNSSNHYQLVHYTPSNKYSHQSQYDYESRSSPRYDYDSAWSEKRRRRLEEEHETWKRERERERERRYAEDMILFRQTRQQRDIEVASSAVGLLYMSEMNAKRKERRIKFEAMRRLADHLEKESKG</sequence>
<evidence type="ECO:0000313" key="3">
    <source>
        <dbReference type="Proteomes" id="UP000799444"/>
    </source>
</evidence>